<dbReference type="PROSITE" id="PS51766">
    <property type="entry name" value="DOCKERIN"/>
    <property type="match status" value="1"/>
</dbReference>
<dbReference type="SUPFAM" id="SSF63446">
    <property type="entry name" value="Type I dockerin domain"/>
    <property type="match status" value="1"/>
</dbReference>
<evidence type="ECO:0000256" key="1">
    <source>
        <dbReference type="SAM" id="SignalP"/>
    </source>
</evidence>
<dbReference type="InterPro" id="IPR016134">
    <property type="entry name" value="Dockerin_dom"/>
</dbReference>
<evidence type="ECO:0000259" key="2">
    <source>
        <dbReference type="PROSITE" id="PS51766"/>
    </source>
</evidence>
<evidence type="ECO:0000313" key="3">
    <source>
        <dbReference type="EMBL" id="PIR43921.1"/>
    </source>
</evidence>
<evidence type="ECO:0000313" key="4">
    <source>
        <dbReference type="Proteomes" id="UP000230214"/>
    </source>
</evidence>
<protein>
    <recommendedName>
        <fullName evidence="2">Dockerin domain-containing protein</fullName>
    </recommendedName>
</protein>
<comment type="caution">
    <text evidence="3">The sequence shown here is derived from an EMBL/GenBank/DDBJ whole genome shotgun (WGS) entry which is preliminary data.</text>
</comment>
<dbReference type="Proteomes" id="UP000230214">
    <property type="component" value="Unassembled WGS sequence"/>
</dbReference>
<keyword evidence="1" id="KW-0732">Signal</keyword>
<feature type="domain" description="Dockerin" evidence="2">
    <location>
        <begin position="363"/>
        <end position="419"/>
    </location>
</feature>
<dbReference type="EMBL" id="PCXU01000002">
    <property type="protein sequence ID" value="PIR43921.1"/>
    <property type="molecule type" value="Genomic_DNA"/>
</dbReference>
<dbReference type="AlphaFoldDB" id="A0A2H0RBK2"/>
<dbReference type="InterPro" id="IPR002105">
    <property type="entry name" value="Dockerin_1_rpt"/>
</dbReference>
<accession>A0A2H0RBK2</accession>
<dbReference type="GO" id="GO:0004553">
    <property type="term" value="F:hydrolase activity, hydrolyzing O-glycosyl compounds"/>
    <property type="evidence" value="ECO:0007669"/>
    <property type="project" value="InterPro"/>
</dbReference>
<dbReference type="Pfam" id="PF00404">
    <property type="entry name" value="Dockerin_1"/>
    <property type="match status" value="1"/>
</dbReference>
<dbReference type="Gene3D" id="1.10.1330.10">
    <property type="entry name" value="Dockerin domain"/>
    <property type="match status" value="1"/>
</dbReference>
<sequence length="419" mass="45283">MHKRLLVLAFLFFLTPNQCSAQILKSATGQSVSVDGTINVQQMATEAVNKLKTAYGSTDPKLILISENISNYGNLTEKTSKADTILNTIKTEFPQSTIEGVAINWGSYTPLSLEYFPYNKNTGGRYKTIVLMGLGGDINLNTAKSEGYLANDSQSQINSGVSIGNQIQIDQNNKNLILIMGARHGGGPAANFVTGLKQVLGNPLPTNVKGIGWGTMDWNGNVYHNGERFYNTQDSPEGASIVSVNISGTFNWALSGQEQSGNPYTTQSGQGWTGWERAIEETPGHLSQIVNELGGLPNAIFYSPGHPEIQLYPQIQTDIQNTLQANIPIFGWEGSSETGHYTTASDIKGTSYHMFVVGIKGTNNPVKGDLNNDSTVNITDIILLINEIFSPNGTQGSDINSDGKVDILDIILVINLIFS</sequence>
<reference evidence="3 4" key="1">
    <citation type="submission" date="2017-09" db="EMBL/GenBank/DDBJ databases">
        <title>Depth-based differentiation of microbial function through sediment-hosted aquifers and enrichment of novel symbionts in the deep terrestrial subsurface.</title>
        <authorList>
            <person name="Probst A.J."/>
            <person name="Ladd B."/>
            <person name="Jarett J.K."/>
            <person name="Geller-Mcgrath D.E."/>
            <person name="Sieber C.M."/>
            <person name="Emerson J.B."/>
            <person name="Anantharaman K."/>
            <person name="Thomas B.C."/>
            <person name="Malmstrom R."/>
            <person name="Stieglmeier M."/>
            <person name="Klingl A."/>
            <person name="Woyke T."/>
            <person name="Ryan C.M."/>
            <person name="Banfield J.F."/>
        </authorList>
    </citation>
    <scope>NUCLEOTIDE SEQUENCE [LARGE SCALE GENOMIC DNA]</scope>
    <source>
        <strain evidence="3">CG10_big_fil_rev_8_21_14_0_10_32_10</strain>
    </source>
</reference>
<dbReference type="CDD" id="cd14256">
    <property type="entry name" value="Dockerin_I"/>
    <property type="match status" value="1"/>
</dbReference>
<feature type="signal peptide" evidence="1">
    <location>
        <begin position="1"/>
        <end position="21"/>
    </location>
</feature>
<name>A0A2H0RBK2_UNCKA</name>
<organism evidence="3 4">
    <name type="scientific">candidate division WWE3 bacterium CG10_big_fil_rev_8_21_14_0_10_32_10</name>
    <dbReference type="NCBI Taxonomy" id="1975090"/>
    <lineage>
        <taxon>Bacteria</taxon>
        <taxon>Katanobacteria</taxon>
    </lineage>
</organism>
<gene>
    <name evidence="3" type="ORF">COV24_00130</name>
</gene>
<dbReference type="InterPro" id="IPR036439">
    <property type="entry name" value="Dockerin_dom_sf"/>
</dbReference>
<dbReference type="GO" id="GO:0000272">
    <property type="term" value="P:polysaccharide catabolic process"/>
    <property type="evidence" value="ECO:0007669"/>
    <property type="project" value="InterPro"/>
</dbReference>
<proteinExistence type="predicted"/>
<feature type="chain" id="PRO_5013742466" description="Dockerin domain-containing protein" evidence="1">
    <location>
        <begin position="22"/>
        <end position="419"/>
    </location>
</feature>